<protein>
    <recommendedName>
        <fullName evidence="3">KOW domain-containing protein</fullName>
    </recommendedName>
</protein>
<comment type="caution">
    <text evidence="1">The sequence shown here is derived from an EMBL/GenBank/DDBJ whole genome shotgun (WGS) entry which is preliminary data.</text>
</comment>
<reference evidence="1 2" key="1">
    <citation type="journal article" date="2016" name="Nat. Commun.">
        <title>Thousands of microbial genomes shed light on interconnected biogeochemical processes in an aquifer system.</title>
        <authorList>
            <person name="Anantharaman K."/>
            <person name="Brown C.T."/>
            <person name="Hug L.A."/>
            <person name="Sharon I."/>
            <person name="Castelle C.J."/>
            <person name="Probst A.J."/>
            <person name="Thomas B.C."/>
            <person name="Singh A."/>
            <person name="Wilkins M.J."/>
            <person name="Karaoz U."/>
            <person name="Brodie E.L."/>
            <person name="Williams K.H."/>
            <person name="Hubbard S.S."/>
            <person name="Banfield J.F."/>
        </authorList>
    </citation>
    <scope>NUCLEOTIDE SEQUENCE [LARGE SCALE GENOMIC DNA]</scope>
    <source>
        <strain evidence="2">RIFCSPLOWO2_12_FULL_64_10</strain>
    </source>
</reference>
<evidence type="ECO:0000313" key="2">
    <source>
        <dbReference type="Proteomes" id="UP000178606"/>
    </source>
</evidence>
<dbReference type="AlphaFoldDB" id="A0A1F6CL71"/>
<organism evidence="1 2">
    <name type="scientific">Handelsmanbacteria sp. (strain RIFCSPLOWO2_12_FULL_64_10)</name>
    <dbReference type="NCBI Taxonomy" id="1817868"/>
    <lineage>
        <taxon>Bacteria</taxon>
        <taxon>Candidatus Handelsmaniibacteriota</taxon>
    </lineage>
</organism>
<gene>
    <name evidence="1" type="ORF">A3F84_07365</name>
</gene>
<evidence type="ECO:0000313" key="1">
    <source>
        <dbReference type="EMBL" id="OGG49612.1"/>
    </source>
</evidence>
<dbReference type="Proteomes" id="UP000178606">
    <property type="component" value="Unassembled WGS sequence"/>
</dbReference>
<sequence length="374" mass="39699">MAHAYTPGLRVTRRTVIRKRRILPLKGEVLVGVGDRVSKDRVVAQTDLPGNVVTLNAVNLLGVTPAELPGYMLRQVGDRVEKGEAIAETRPFIKWLKTTIQAPVTGAVESVSTITGQVILREPPRPVSVRAYIDGRIAEVVPDEGVVVETSGAFVQGIFGVGGERWGEIRFVAASPEEDLDPANIRPEHKGRLLVAGALATLTGIRRAVEVGAAGVIAGGIRDRDLRELLGYDLGVAITGTEEIGLTVVVTEGFGRIAMAGKTFSVLKEREGEEASVSGATQIRAGVLRPEIIIPSGAEGPDAAAAPGQSEGMQIGDPIRVIRQPYFGRIGAVASLPPELQTVESETKVRVLGVRFEDGSIAVVPRANVEIIEE</sequence>
<dbReference type="EMBL" id="MFKF01000228">
    <property type="protein sequence ID" value="OGG49612.1"/>
    <property type="molecule type" value="Genomic_DNA"/>
</dbReference>
<proteinExistence type="predicted"/>
<evidence type="ECO:0008006" key="3">
    <source>
        <dbReference type="Google" id="ProtNLM"/>
    </source>
</evidence>
<accession>A0A1F6CL71</accession>
<name>A0A1F6CL71_HANXR</name>